<accession>A0A3S4RVI2</accession>
<protein>
    <submittedName>
        <fullName evidence="3">Protein of uncharacterized function (DUF3043)</fullName>
    </submittedName>
</protein>
<feature type="compositionally biased region" description="Basic and acidic residues" evidence="1">
    <location>
        <begin position="96"/>
        <end position="118"/>
    </location>
</feature>
<name>A0A3S4RVI2_MYCAU</name>
<feature type="compositionally biased region" description="Low complexity" evidence="1">
    <location>
        <begin position="41"/>
        <end position="53"/>
    </location>
</feature>
<feature type="transmembrane region" description="Helical" evidence="2">
    <location>
        <begin position="154"/>
        <end position="173"/>
    </location>
</feature>
<dbReference type="Pfam" id="PF11241">
    <property type="entry name" value="DUF3043"/>
    <property type="match status" value="1"/>
</dbReference>
<evidence type="ECO:0000313" key="3">
    <source>
        <dbReference type="EMBL" id="VEG56318.1"/>
    </source>
</evidence>
<dbReference type="Proteomes" id="UP000279306">
    <property type="component" value="Chromosome"/>
</dbReference>
<reference evidence="3 4" key="1">
    <citation type="submission" date="2018-12" db="EMBL/GenBank/DDBJ databases">
        <authorList>
            <consortium name="Pathogen Informatics"/>
        </authorList>
    </citation>
    <scope>NUCLEOTIDE SEQUENCE [LARGE SCALE GENOMIC DNA]</scope>
    <source>
        <strain evidence="3 4">NCTC10437</strain>
    </source>
</reference>
<dbReference type="InterPro" id="IPR021403">
    <property type="entry name" value="DUF3043"/>
</dbReference>
<keyword evidence="2" id="KW-1133">Transmembrane helix</keyword>
<evidence type="ECO:0000256" key="1">
    <source>
        <dbReference type="SAM" id="MobiDB-lite"/>
    </source>
</evidence>
<dbReference type="AlphaFoldDB" id="A0A3S4RVI2"/>
<dbReference type="KEGG" id="mauu:NCTC10437_03456"/>
<feature type="compositionally biased region" description="Basic and acidic residues" evidence="1">
    <location>
        <begin position="27"/>
        <end position="39"/>
    </location>
</feature>
<sequence length="249" mass="27567">MTWRTTGADWVGRARRSNLAGVKLLGRKNDDAGDPRDPVPADDAAAAASAAAATERVRTAPKGKPTPKRSEASRRRGPVAPAPMTTAEARKRRKELRGPKLSREERKAERAERRSEMSIRREKMMAGEDAYLLPRDKGPVRRYVRDVVDSRRNLLGLFMPSALGLIFVMLAVPSVQVQAFLSPAMLVLVVIMVIDGIFLGRKVNKLADQKFPDNTETGWKLGFYAASRASQLRRMRAPKPQVERGTPVA</sequence>
<dbReference type="EMBL" id="LR134356">
    <property type="protein sequence ID" value="VEG56318.1"/>
    <property type="molecule type" value="Genomic_DNA"/>
</dbReference>
<evidence type="ECO:0000256" key="2">
    <source>
        <dbReference type="SAM" id="Phobius"/>
    </source>
</evidence>
<organism evidence="3 4">
    <name type="scientific">Mycolicibacterium aurum</name>
    <name type="common">Mycobacterium aurum</name>
    <dbReference type="NCBI Taxonomy" id="1791"/>
    <lineage>
        <taxon>Bacteria</taxon>
        <taxon>Bacillati</taxon>
        <taxon>Actinomycetota</taxon>
        <taxon>Actinomycetes</taxon>
        <taxon>Mycobacteriales</taxon>
        <taxon>Mycobacteriaceae</taxon>
        <taxon>Mycolicibacterium</taxon>
    </lineage>
</organism>
<gene>
    <name evidence="3" type="ORF">NCTC10437_03456</name>
</gene>
<keyword evidence="2" id="KW-0812">Transmembrane</keyword>
<feature type="region of interest" description="Disordered" evidence="1">
    <location>
        <begin position="1"/>
        <end position="118"/>
    </location>
</feature>
<proteinExistence type="predicted"/>
<evidence type="ECO:0000313" key="4">
    <source>
        <dbReference type="Proteomes" id="UP000279306"/>
    </source>
</evidence>
<dbReference type="STRING" id="1791.GCA_001049355_01850"/>
<feature type="transmembrane region" description="Helical" evidence="2">
    <location>
        <begin position="179"/>
        <end position="200"/>
    </location>
</feature>
<keyword evidence="4" id="KW-1185">Reference proteome</keyword>
<keyword evidence="2" id="KW-0472">Membrane</keyword>